<organism evidence="1 2">
    <name type="scientific">Multifurca ochricompacta</name>
    <dbReference type="NCBI Taxonomy" id="376703"/>
    <lineage>
        <taxon>Eukaryota</taxon>
        <taxon>Fungi</taxon>
        <taxon>Dikarya</taxon>
        <taxon>Basidiomycota</taxon>
        <taxon>Agaricomycotina</taxon>
        <taxon>Agaricomycetes</taxon>
        <taxon>Russulales</taxon>
        <taxon>Russulaceae</taxon>
        <taxon>Multifurca</taxon>
    </lineage>
</organism>
<evidence type="ECO:0000313" key="2">
    <source>
        <dbReference type="Proteomes" id="UP001203297"/>
    </source>
</evidence>
<gene>
    <name evidence="1" type="ORF">B0F90DRAFT_1862487</name>
</gene>
<evidence type="ECO:0008006" key="3">
    <source>
        <dbReference type="Google" id="ProtNLM"/>
    </source>
</evidence>
<dbReference type="AlphaFoldDB" id="A0AAD4M9E2"/>
<name>A0AAD4M9E2_9AGAM</name>
<evidence type="ECO:0000313" key="1">
    <source>
        <dbReference type="EMBL" id="KAI0306231.1"/>
    </source>
</evidence>
<protein>
    <recommendedName>
        <fullName evidence="3">Aminoglycoside phosphotransferase domain-containing protein</fullName>
    </recommendedName>
</protein>
<proteinExistence type="predicted"/>
<comment type="caution">
    <text evidence="1">The sequence shown here is derived from an EMBL/GenBank/DDBJ whole genome shotgun (WGS) entry which is preliminary data.</text>
</comment>
<dbReference type="InterPro" id="IPR011009">
    <property type="entry name" value="Kinase-like_dom_sf"/>
</dbReference>
<accession>A0AAD4M9E2</accession>
<sequence>MATVTDLEDKHKVIVKSTRRHFRDLHEFCAEKGRAPKLLGYGNALDGWHVIVMEWIDYEEFDLEHYSLKYLETSSKDLRRLVNKSHEKGWVDGDHREANMMTSKRNPEEIMLVDFDWGGEVDSGPLYIQLLMFTRTW</sequence>
<dbReference type="SUPFAM" id="SSF56112">
    <property type="entry name" value="Protein kinase-like (PK-like)"/>
    <property type="match status" value="1"/>
</dbReference>
<reference evidence="1" key="1">
    <citation type="journal article" date="2022" name="New Phytol.">
        <title>Evolutionary transition to the ectomycorrhizal habit in the genomes of a hyperdiverse lineage of mushroom-forming fungi.</title>
        <authorList>
            <person name="Looney B."/>
            <person name="Miyauchi S."/>
            <person name="Morin E."/>
            <person name="Drula E."/>
            <person name="Courty P.E."/>
            <person name="Kohler A."/>
            <person name="Kuo A."/>
            <person name="LaButti K."/>
            <person name="Pangilinan J."/>
            <person name="Lipzen A."/>
            <person name="Riley R."/>
            <person name="Andreopoulos W."/>
            <person name="He G."/>
            <person name="Johnson J."/>
            <person name="Nolan M."/>
            <person name="Tritt A."/>
            <person name="Barry K.W."/>
            <person name="Grigoriev I.V."/>
            <person name="Nagy L.G."/>
            <person name="Hibbett D."/>
            <person name="Henrissat B."/>
            <person name="Matheny P.B."/>
            <person name="Labbe J."/>
            <person name="Martin F.M."/>
        </authorList>
    </citation>
    <scope>NUCLEOTIDE SEQUENCE</scope>
    <source>
        <strain evidence="1">BPL690</strain>
    </source>
</reference>
<keyword evidence="2" id="KW-1185">Reference proteome</keyword>
<dbReference type="Proteomes" id="UP001203297">
    <property type="component" value="Unassembled WGS sequence"/>
</dbReference>
<dbReference type="EMBL" id="WTXG01000003">
    <property type="protein sequence ID" value="KAI0306231.1"/>
    <property type="molecule type" value="Genomic_DNA"/>
</dbReference>